<dbReference type="EMBL" id="GGFJ01012518">
    <property type="protein sequence ID" value="MBW61659.1"/>
    <property type="molecule type" value="Transcribed_RNA"/>
</dbReference>
<feature type="chain" id="PRO_5014630294" evidence="1">
    <location>
        <begin position="21"/>
        <end position="102"/>
    </location>
</feature>
<evidence type="ECO:0000313" key="2">
    <source>
        <dbReference type="EMBL" id="MBW61659.1"/>
    </source>
</evidence>
<reference evidence="2" key="1">
    <citation type="submission" date="2018-01" db="EMBL/GenBank/DDBJ databases">
        <title>An insight into the sialome of Amazonian anophelines.</title>
        <authorList>
            <person name="Ribeiro J.M."/>
            <person name="Scarpassa V."/>
            <person name="Calvo E."/>
        </authorList>
    </citation>
    <scope>NUCLEOTIDE SEQUENCE</scope>
    <source>
        <tissue evidence="2">Salivary glands</tissue>
    </source>
</reference>
<keyword evidence="1" id="KW-0732">Signal</keyword>
<proteinExistence type="predicted"/>
<accession>A0A2M4C8S9</accession>
<dbReference type="AlphaFoldDB" id="A0A2M4C8S9"/>
<organism evidence="2">
    <name type="scientific">Anopheles marajoara</name>
    <dbReference type="NCBI Taxonomy" id="58244"/>
    <lineage>
        <taxon>Eukaryota</taxon>
        <taxon>Metazoa</taxon>
        <taxon>Ecdysozoa</taxon>
        <taxon>Arthropoda</taxon>
        <taxon>Hexapoda</taxon>
        <taxon>Insecta</taxon>
        <taxon>Pterygota</taxon>
        <taxon>Neoptera</taxon>
        <taxon>Endopterygota</taxon>
        <taxon>Diptera</taxon>
        <taxon>Nematocera</taxon>
        <taxon>Culicoidea</taxon>
        <taxon>Culicidae</taxon>
        <taxon>Anophelinae</taxon>
        <taxon>Anopheles</taxon>
    </lineage>
</organism>
<protein>
    <submittedName>
        <fullName evidence="2">Putative secreted protein</fullName>
    </submittedName>
</protein>
<evidence type="ECO:0000256" key="1">
    <source>
        <dbReference type="SAM" id="SignalP"/>
    </source>
</evidence>
<feature type="signal peptide" evidence="1">
    <location>
        <begin position="1"/>
        <end position="20"/>
    </location>
</feature>
<name>A0A2M4C8S9_9DIPT</name>
<sequence length="102" mass="11758">MLLLLPPLLLLLLFDSRSLLQSDTNIDSRALCRRFLNWSTVPRTALITMRLRRVMRPFQGRFQPLVCVWNGNYFYVPFIVRDGWLAGSGSGSRGQSRQAQTE</sequence>